<name>A0A174EX25_9BACE</name>
<dbReference type="AlphaFoldDB" id="A0A174EX25"/>
<dbReference type="EMBL" id="CYZH01000009">
    <property type="protein sequence ID" value="CUO40535.1"/>
    <property type="molecule type" value="Genomic_DNA"/>
</dbReference>
<protein>
    <recommendedName>
        <fullName evidence="3">DUF4843 domain-containing protein</fullName>
    </recommendedName>
</protein>
<proteinExistence type="predicted"/>
<dbReference type="InterPro" id="IPR032299">
    <property type="entry name" value="DUF4843"/>
</dbReference>
<gene>
    <name evidence="1" type="ORF">ERS852397_01949</name>
</gene>
<organism evidence="1 2">
    <name type="scientific">Bacteroides finegoldii</name>
    <dbReference type="NCBI Taxonomy" id="338188"/>
    <lineage>
        <taxon>Bacteria</taxon>
        <taxon>Pseudomonadati</taxon>
        <taxon>Bacteroidota</taxon>
        <taxon>Bacteroidia</taxon>
        <taxon>Bacteroidales</taxon>
        <taxon>Bacteroidaceae</taxon>
        <taxon>Bacteroides</taxon>
    </lineage>
</organism>
<accession>A0A174EX25</accession>
<evidence type="ECO:0000313" key="2">
    <source>
        <dbReference type="Proteomes" id="UP000095517"/>
    </source>
</evidence>
<reference evidence="1 2" key="1">
    <citation type="submission" date="2015-09" db="EMBL/GenBank/DDBJ databases">
        <authorList>
            <consortium name="Pathogen Informatics"/>
        </authorList>
    </citation>
    <scope>NUCLEOTIDE SEQUENCE [LARGE SCALE GENOMIC DNA]</scope>
    <source>
        <strain evidence="1 2">2789STDY5608840</strain>
    </source>
</reference>
<dbReference type="PROSITE" id="PS51257">
    <property type="entry name" value="PROKAR_LIPOPROTEIN"/>
    <property type="match status" value="1"/>
</dbReference>
<dbReference type="STRING" id="338188.ERS852397_01949"/>
<sequence length="252" mass="28647">MRIIYQILGALTCTACFFLVGCEEQGLLVNSNEVSYLRFNKDMTKDTTTVSFKVYNEGENARIPIEVAISGKIQDADFPFAVSADKERTTLPEELYELPSDCRIRKGLLVDTIYVTLKNAPLLAEETRLLALQVDEREGLKQGSYVYARALISVTDRLFQPDWWLVNDIGTADNPANSVESYYLGAYSEKKYQMFLDELKQDNVVFDGKDKQVLRKYSLKLKNTLKRLNAGKDKKDWLKDENDVVIEVVVAG</sequence>
<evidence type="ECO:0000313" key="1">
    <source>
        <dbReference type="EMBL" id="CUO40535.1"/>
    </source>
</evidence>
<dbReference type="RefSeq" id="WP_055278995.1">
    <property type="nucleotide sequence ID" value="NZ_CABIXA010000009.1"/>
</dbReference>
<dbReference type="Proteomes" id="UP000095517">
    <property type="component" value="Unassembled WGS sequence"/>
</dbReference>
<evidence type="ECO:0008006" key="3">
    <source>
        <dbReference type="Google" id="ProtNLM"/>
    </source>
</evidence>
<dbReference type="Pfam" id="PF16132">
    <property type="entry name" value="DUF4843"/>
    <property type="match status" value="1"/>
</dbReference>